<name>A0ABY7F9H7_MYAAR</name>
<keyword evidence="2" id="KW-1185">Reference proteome</keyword>
<evidence type="ECO:0000313" key="1">
    <source>
        <dbReference type="EMBL" id="WAR18715.1"/>
    </source>
</evidence>
<gene>
    <name evidence="1" type="ORF">MAR_000553</name>
</gene>
<dbReference type="Gene3D" id="3.80.10.10">
    <property type="entry name" value="Ribonuclease Inhibitor"/>
    <property type="match status" value="1"/>
</dbReference>
<dbReference type="SUPFAM" id="SSF52047">
    <property type="entry name" value="RNI-like"/>
    <property type="match status" value="1"/>
</dbReference>
<dbReference type="PANTHER" id="PTHR24114">
    <property type="entry name" value="LEUCINE RICH REPEAT FAMILY PROTEIN"/>
    <property type="match status" value="1"/>
</dbReference>
<organism evidence="1 2">
    <name type="scientific">Mya arenaria</name>
    <name type="common">Soft-shell clam</name>
    <dbReference type="NCBI Taxonomy" id="6604"/>
    <lineage>
        <taxon>Eukaryota</taxon>
        <taxon>Metazoa</taxon>
        <taxon>Spiralia</taxon>
        <taxon>Lophotrochozoa</taxon>
        <taxon>Mollusca</taxon>
        <taxon>Bivalvia</taxon>
        <taxon>Autobranchia</taxon>
        <taxon>Heteroconchia</taxon>
        <taxon>Euheterodonta</taxon>
        <taxon>Imparidentia</taxon>
        <taxon>Neoheterodontei</taxon>
        <taxon>Myida</taxon>
        <taxon>Myoidea</taxon>
        <taxon>Myidae</taxon>
        <taxon>Mya</taxon>
    </lineage>
</organism>
<proteinExistence type="predicted"/>
<accession>A0ABY7F9H7</accession>
<dbReference type="Proteomes" id="UP001164746">
    <property type="component" value="Chromosome 11"/>
</dbReference>
<dbReference type="EMBL" id="CP111022">
    <property type="protein sequence ID" value="WAR18715.1"/>
    <property type="molecule type" value="Genomic_DNA"/>
</dbReference>
<dbReference type="PANTHER" id="PTHR24114:SF2">
    <property type="entry name" value="F-BOX DOMAIN-CONTAINING PROTEIN-RELATED"/>
    <property type="match status" value="1"/>
</dbReference>
<dbReference type="Pfam" id="PF13516">
    <property type="entry name" value="LRR_6"/>
    <property type="match status" value="4"/>
</dbReference>
<sequence length="441" mass="48859">HNTRVRVLDLEDTGLTSDGLVVLLNALRSNANITSLSLCENVVDGVGALALVDVLRDTSCLTHLSLSGAQLGEREMDCIASGFQVNSTLVWLDLSHNNISLGGAKKLGRALGDMRTLQYLDVSWNHIRLEGAVGLLKGIKHVNLAMNGLGFEGSLQLEPTLLENSCLRYLDVSHNRINWEGVSFVAKGLRKNATLRVLKIGHNPINMEGCYELLKAVAVRRSRVIHIGLENIPVNGAVLTVVNERVGVPLSDRDLYSVAHRLDKHRKGYISYSLLSNGVRNHIREERKEETRKEVKKRNRLEERRRILQTELPEIYKRKYDDDLFMFYASSTTGTPTRSRTGSTASHTGSQVPILPPIQSATSSFASALQADTRVLDETEVVAPVNGSSGIETPASVHWKRTTSSKGGVNNSYKLMWHINKYLERKKTQANFDLVSTDSTV</sequence>
<evidence type="ECO:0000313" key="2">
    <source>
        <dbReference type="Proteomes" id="UP001164746"/>
    </source>
</evidence>
<dbReference type="InterPro" id="IPR001611">
    <property type="entry name" value="Leu-rich_rpt"/>
</dbReference>
<dbReference type="SMART" id="SM00368">
    <property type="entry name" value="LRR_RI"/>
    <property type="match status" value="6"/>
</dbReference>
<feature type="non-terminal residue" evidence="1">
    <location>
        <position position="441"/>
    </location>
</feature>
<protein>
    <submittedName>
        <fullName evidence="1">LR74A-like protein</fullName>
    </submittedName>
</protein>
<reference evidence="1" key="1">
    <citation type="submission" date="2022-11" db="EMBL/GenBank/DDBJ databases">
        <title>Centuries of genome instability and evolution in soft-shell clam transmissible cancer (bioRxiv).</title>
        <authorList>
            <person name="Hart S.F.M."/>
            <person name="Yonemitsu M.A."/>
            <person name="Giersch R.M."/>
            <person name="Beal B.F."/>
            <person name="Arriagada G."/>
            <person name="Davis B.W."/>
            <person name="Ostrander E.A."/>
            <person name="Goff S.P."/>
            <person name="Metzger M.J."/>
        </authorList>
    </citation>
    <scope>NUCLEOTIDE SEQUENCE</scope>
    <source>
        <strain evidence="1">MELC-2E11</strain>
        <tissue evidence="1">Siphon/mantle</tissue>
    </source>
</reference>
<dbReference type="InterPro" id="IPR032675">
    <property type="entry name" value="LRR_dom_sf"/>
</dbReference>
<dbReference type="InterPro" id="IPR052394">
    <property type="entry name" value="LRR-containing"/>
</dbReference>